<dbReference type="PROSITE" id="PS51257">
    <property type="entry name" value="PROKAR_LIPOPROTEIN"/>
    <property type="match status" value="1"/>
</dbReference>
<evidence type="ECO:0000313" key="1">
    <source>
        <dbReference type="EMBL" id="NBG65782.1"/>
    </source>
</evidence>
<accession>A0A6N9NIV6</accession>
<proteinExistence type="predicted"/>
<dbReference type="AlphaFoldDB" id="A0A6N9NIV6"/>
<name>A0A6N9NIV6_9FLAO</name>
<evidence type="ECO:0000313" key="2">
    <source>
        <dbReference type="Proteomes" id="UP000470771"/>
    </source>
</evidence>
<dbReference type="RefSeq" id="WP_160632743.1">
    <property type="nucleotide sequence ID" value="NZ_WWNE01000006.1"/>
</dbReference>
<comment type="caution">
    <text evidence="1">The sequence shown here is derived from an EMBL/GenBank/DDBJ whole genome shotgun (WGS) entry which is preliminary data.</text>
</comment>
<dbReference type="EMBL" id="WWNE01000006">
    <property type="protein sequence ID" value="NBG65782.1"/>
    <property type="molecule type" value="Genomic_DNA"/>
</dbReference>
<sequence length="475" mass="53613">MKHLVYIFCFLFLVACDKGEKDFNQSPETQFSIKEINLTGENRLNSVVRLSWYGKDPDGYVKGYELSFDNNTWSYVTNQDSTFRFSISAESDTVDINIYVRAVDNEGLVDPSPAFLRIPLKNTPPEATFNEQLEFPDSANIVVTGAWTASDVDGNESIKAAYLKINDGQWFEINRDRKTFSIIPENPSTSGRGNALIYYENDKNPSSLILDGLRVNDTNTFYLKVVDVSNAESKVDTSTTFYLKGKNNDVLLIAGLSTIPANIYKSTLNNIGVSYDYIDFLVNSSENLPRLWNPTFTLMLLQYEKVVFFSDESAVINPYNNQSGMLLEFAAPSFQEYANIGGKFLITTDFKTTSNMDPIYGVMPIDTLAESSDFGVRIFNDSAIVPTNNQFPLLYPANFVDAVNTFYPTSDAEVFYTGQIKKPNNNWRGPNIVGSVRKRNGKAFQVFFSVQLWKFNKNQSDLDALFNQVLNVEFN</sequence>
<gene>
    <name evidence="1" type="ORF">GQN54_06605</name>
</gene>
<keyword evidence="2" id="KW-1185">Reference proteome</keyword>
<protein>
    <submittedName>
        <fullName evidence="1">Uncharacterized protein</fullName>
    </submittedName>
</protein>
<organism evidence="1 2">
    <name type="scientific">Acidiluteibacter ferrifornacis</name>
    <dbReference type="NCBI Taxonomy" id="2692424"/>
    <lineage>
        <taxon>Bacteria</taxon>
        <taxon>Pseudomonadati</taxon>
        <taxon>Bacteroidota</taxon>
        <taxon>Flavobacteriia</taxon>
        <taxon>Flavobacteriales</taxon>
        <taxon>Cryomorphaceae</taxon>
        <taxon>Acidiluteibacter</taxon>
    </lineage>
</organism>
<dbReference type="Proteomes" id="UP000470771">
    <property type="component" value="Unassembled WGS sequence"/>
</dbReference>
<reference evidence="1 2" key="1">
    <citation type="submission" date="2019-12" db="EMBL/GenBank/DDBJ databases">
        <authorList>
            <person name="Zhao J."/>
        </authorList>
    </citation>
    <scope>NUCLEOTIDE SEQUENCE [LARGE SCALE GENOMIC DNA]</scope>
    <source>
        <strain evidence="1 2">S-15</strain>
    </source>
</reference>